<dbReference type="AlphaFoldDB" id="A0A5P2C6D2"/>
<feature type="domain" description="NAD-dependent epimerase/dehydratase" evidence="1">
    <location>
        <begin position="14"/>
        <end position="178"/>
    </location>
</feature>
<evidence type="ECO:0000313" key="2">
    <source>
        <dbReference type="EMBL" id="QES38335.1"/>
    </source>
</evidence>
<dbReference type="InterPro" id="IPR036291">
    <property type="entry name" value="NAD(P)-bd_dom_sf"/>
</dbReference>
<dbReference type="Pfam" id="PF01370">
    <property type="entry name" value="Epimerase"/>
    <property type="match status" value="1"/>
</dbReference>
<accession>A0A5P2C6D2</accession>
<proteinExistence type="predicted"/>
<gene>
    <name evidence="2" type="ORF">DEJ48_37315</name>
</gene>
<organism evidence="2 3">
    <name type="scientific">Streptomyces venezuelae</name>
    <dbReference type="NCBI Taxonomy" id="54571"/>
    <lineage>
        <taxon>Bacteria</taxon>
        <taxon>Bacillati</taxon>
        <taxon>Actinomycetota</taxon>
        <taxon>Actinomycetes</taxon>
        <taxon>Kitasatosporales</taxon>
        <taxon>Streptomycetaceae</taxon>
        <taxon>Streptomyces</taxon>
    </lineage>
</organism>
<dbReference type="Gene3D" id="3.40.50.720">
    <property type="entry name" value="NAD(P)-binding Rossmann-like Domain"/>
    <property type="match status" value="1"/>
</dbReference>
<dbReference type="PANTHER" id="PTHR48079">
    <property type="entry name" value="PROTEIN YEEZ"/>
    <property type="match status" value="1"/>
</dbReference>
<evidence type="ECO:0000313" key="3">
    <source>
        <dbReference type="Proteomes" id="UP000322927"/>
    </source>
</evidence>
<evidence type="ECO:0000259" key="1">
    <source>
        <dbReference type="Pfam" id="PF01370"/>
    </source>
</evidence>
<reference evidence="2 3" key="1">
    <citation type="submission" date="2018-05" db="EMBL/GenBank/DDBJ databases">
        <title>Streptomyces venezuelae.</title>
        <authorList>
            <person name="Kim W."/>
            <person name="Lee N."/>
            <person name="Cho B.-K."/>
        </authorList>
    </citation>
    <scope>NUCLEOTIDE SEQUENCE [LARGE SCALE GENOMIC DNA]</scope>
    <source>
        <strain evidence="2 3">ATCC 14584</strain>
    </source>
</reference>
<dbReference type="GO" id="GO:0004029">
    <property type="term" value="F:aldehyde dehydrogenase (NAD+) activity"/>
    <property type="evidence" value="ECO:0007669"/>
    <property type="project" value="TreeGrafter"/>
</dbReference>
<dbReference type="PANTHER" id="PTHR48079:SF6">
    <property type="entry name" value="NAD(P)-BINDING DOMAIN-CONTAINING PROTEIN-RELATED"/>
    <property type="match status" value="1"/>
</dbReference>
<dbReference type="OrthoDB" id="7941246at2"/>
<protein>
    <submittedName>
        <fullName evidence="2">NAD-dependent dehydratase</fullName>
    </submittedName>
</protein>
<dbReference type="InterPro" id="IPR001509">
    <property type="entry name" value="Epimerase_deHydtase"/>
</dbReference>
<name>A0A5P2C6D2_STRVZ</name>
<dbReference type="SUPFAM" id="SSF51735">
    <property type="entry name" value="NAD(P)-binding Rossmann-fold domains"/>
    <property type="match status" value="1"/>
</dbReference>
<dbReference type="EMBL" id="CP029192">
    <property type="protein sequence ID" value="QES38335.1"/>
    <property type="molecule type" value="Genomic_DNA"/>
</dbReference>
<dbReference type="RefSeq" id="WP_150220528.1">
    <property type="nucleotide sequence ID" value="NZ_CP029192.1"/>
</dbReference>
<dbReference type="InterPro" id="IPR051783">
    <property type="entry name" value="NAD(P)-dependent_oxidoreduct"/>
</dbReference>
<sequence length="352" mass="36463">MSPSPPTGPPLRLLVLGGTGFVSGAVAAEALARGHDVTCVARGTGGAQPPAGARLLRADRNAPEGLAPLRGIRFDAAVETATLSLPWVRRALRDVSAEHWTFVSSISVYADTYTPGQTARTARLRPALTDVGTYDPTVDPEPSQATYGGVKLACEQAVREATGDTAFVVRPGLVVGPGDDVGPFGYWPLRMARGRAAAVPAAHGADGLALPAQCVDVRDLAAWIVDRAAARASGVYDAAGPPVPLESLLHEVADAVGHSSLELVPVPEGVLREAGVRPWTGRPSMPLWPPRELYGALSRDVSSSFDAGLRVRPVSETAQAVLSDRLGRGAGTPPVAGLTPVEEASLLRLAGV</sequence>
<dbReference type="GO" id="GO:0005737">
    <property type="term" value="C:cytoplasm"/>
    <property type="evidence" value="ECO:0007669"/>
    <property type="project" value="TreeGrafter"/>
</dbReference>
<dbReference type="Proteomes" id="UP000322927">
    <property type="component" value="Chromosome"/>
</dbReference>